<dbReference type="SUPFAM" id="SSF143575">
    <property type="entry name" value="GAS2 domain-like"/>
    <property type="match status" value="1"/>
</dbReference>
<evidence type="ECO:0000256" key="4">
    <source>
        <dbReference type="SAM" id="MobiDB-lite"/>
    </source>
</evidence>
<protein>
    <recommendedName>
        <fullName evidence="5">GAR domain-containing protein</fullName>
    </recommendedName>
</protein>
<name>A0A6J3MEF3_9PEZI</name>
<dbReference type="OrthoDB" id="5409589at2759"/>
<feature type="compositionally biased region" description="Low complexity" evidence="4">
    <location>
        <begin position="765"/>
        <end position="776"/>
    </location>
</feature>
<sequence>MPFPNPFTHAPRLPSSRKRSDHSPPASRSPSRTQARDFDPLIRDLSPSATLRAFTADPSDLAAVSTDILATSVQSASYAERALGARAAQAALDLRTWVQEIERWQWPGTFDALRRTSTKHGRSSQDNGDPSILEDGVEEYWGSLPAGLVRDYETRADEISRQLDEIDVEELKEYVLVSHYRAGSRPLSSVNEADDPSASADLKELDDYTAVVTATILQALPYLSRLGRLLDTWTVRLIILRSAPGFIRDLKRARTSLDQGWAKIAMSPGSIQTTNSVTFERSTMLELRYVIEQQVGSLGRRLDRFLDDLEGRDDMVPDSWIDDFELLESAYSAWVVQAERKVQEMEWREQKAQSGLASIREIESPVIVFKPEAEDTSLVETPVLNDSSLQTTAPTISVHEAMQTLAGPLNSNPPDLASENERARNAPTDPITSIPAMTSQESNGSVRTYSSTRESSPSVLEQSYGISRRSSERSSRNITPTSSAASKLDIPDQTVKKRAAFLNDIERTNSLKQSKSPVRPFEHASNAFTRLFKKERAAEVLRPIRRPLNVRSVSDGTEDGDGSPGSATLSPVADVANKFNAMYLENLNATIGSQRTPKDEISNPLSRSVSNRSTSLSRENSPAPLTKKPRENAIGVAIAEPPTAPRAVTEVRPSVDSSPGKEDFPSNWPLAADVQNEPSTAATRSHQDSAKTDLRLSRVPMLTDAFDRVIIQDMPGDKTHEAEDVAFINEAMPLGEHRYFVPADEQQASTPDPLRPDDDESLWHTTPVRPPSRTRTNSGHSARSNVSNAQRMRSGEQSDLSDSAANGTQHSSRTASLASAAISPPQPSPRPVSTVVEDEAEDEADDDSDGAPSSPIEIVDVQSVSYLHVSPSKGNHKLRPPSVEPVISAQRSLSDPAVSPQVARLEPPAFLEKLEIATSNTEGPALVKRASVASIEAFSRGDVRSVDVSKLSRRSSTSSPLASPPETPIVARSPPDQLGGRTYFTSQAAGNAEPELPSLPMQDVTGLLPLSRSSSREVTHGNMFNAAPVRDEESSPTTPQHTPGPLNAVMTKRQGKGIISDENLRPTAIQTYVPKHSSSVEDSFDRHVSEVLERLPSGIKFKPRPGAETPVSRSNETRMYPASRQKGARTPSRASNMTIVPAEQSPKKPSSATEPVVKLYHLTQAGREEPIKLYVRLVGENERVMVRVGGGWADLAEYLRQYAEHHGSRTVSDGNAIEVLQTVNGASGQRKLSGSTARSPYSPSPVSTPNRPTSKDGPQSRLNATGTGGDWSSDETRVDETAATAATSTPATMHITPHRNAMTPTFITPRGSRPSTADAQHTALTAATRPSSRLSNNDSPNVPYGSGRKTEISSEHKAKWVEGMLERAKRAGGGGGGGSVAIEKSSMSQDDDAQAAATSAGRDRERYFGELGKAGTTRRVIFRSASASSGSVPPATAAAATAAAVAAANGAGNKAK</sequence>
<gene>
    <name evidence="7" type="ORF">K489DRAFT_376656</name>
</gene>
<dbReference type="PROSITE" id="PS51460">
    <property type="entry name" value="GAR"/>
    <property type="match status" value="1"/>
</dbReference>
<feature type="region of interest" description="Disordered" evidence="4">
    <location>
        <begin position="594"/>
        <end position="629"/>
    </location>
</feature>
<comment type="subcellular location">
    <subcellularLocation>
        <location evidence="1">Cytoplasm</location>
        <location evidence="1">Cytoskeleton</location>
    </subcellularLocation>
</comment>
<feature type="region of interest" description="Disordered" evidence="4">
    <location>
        <begin position="1099"/>
        <end position="1136"/>
    </location>
</feature>
<organism evidence="7">
    <name type="scientific">Dissoconium aciculare CBS 342.82</name>
    <dbReference type="NCBI Taxonomy" id="1314786"/>
    <lineage>
        <taxon>Eukaryota</taxon>
        <taxon>Fungi</taxon>
        <taxon>Dikarya</taxon>
        <taxon>Ascomycota</taxon>
        <taxon>Pezizomycotina</taxon>
        <taxon>Dothideomycetes</taxon>
        <taxon>Dothideomycetidae</taxon>
        <taxon>Mycosphaerellales</taxon>
        <taxon>Dissoconiaceae</taxon>
        <taxon>Dissoconium</taxon>
    </lineage>
</organism>
<feature type="compositionally biased region" description="Polar residues" evidence="4">
    <location>
        <begin position="1224"/>
        <end position="1265"/>
    </location>
</feature>
<reference evidence="7" key="1">
    <citation type="submission" date="2020-01" db="EMBL/GenBank/DDBJ databases">
        <authorList>
            <consortium name="DOE Joint Genome Institute"/>
            <person name="Haridas S."/>
            <person name="Albert R."/>
            <person name="Binder M."/>
            <person name="Bloem J."/>
            <person name="Labutti K."/>
            <person name="Salamov A."/>
            <person name="Andreopoulos B."/>
            <person name="Baker S.E."/>
            <person name="Barry K."/>
            <person name="Bills G."/>
            <person name="Bluhm B.H."/>
            <person name="Cannon C."/>
            <person name="Castanera R."/>
            <person name="Culley D.E."/>
            <person name="Daum C."/>
            <person name="Ezra D."/>
            <person name="Gonzalez J.B."/>
            <person name="Henrissat B."/>
            <person name="Kuo A."/>
            <person name="Liang C."/>
            <person name="Lipzen A."/>
            <person name="Lutzoni F."/>
            <person name="Magnuson J."/>
            <person name="Mondo S."/>
            <person name="Nolan M."/>
            <person name="Ohm R."/>
            <person name="Pangilinan J."/>
            <person name="Park H.-J."/>
            <person name="Ramirez L."/>
            <person name="Alfaro M."/>
            <person name="Sun H."/>
            <person name="Tritt A."/>
            <person name="Yoshinaga Y."/>
            <person name="Zwiers L.-H."/>
            <person name="Turgeon B.G."/>
            <person name="Goodwin S.B."/>
            <person name="Spatafora J.W."/>
            <person name="Crous P.W."/>
            <person name="Grigoriev I.V."/>
        </authorList>
    </citation>
    <scope>NUCLEOTIDE SEQUENCE</scope>
    <source>
        <strain evidence="7">CBS 342.82</strain>
    </source>
</reference>
<dbReference type="GO" id="GO:0005856">
    <property type="term" value="C:cytoskeleton"/>
    <property type="evidence" value="ECO:0007669"/>
    <property type="project" value="UniProtKB-SubCell"/>
</dbReference>
<feature type="region of interest" description="Disordered" evidence="4">
    <location>
        <begin position="405"/>
        <end position="491"/>
    </location>
</feature>
<dbReference type="GeneID" id="54361768"/>
<feature type="region of interest" description="Disordered" evidence="4">
    <location>
        <begin position="646"/>
        <end position="667"/>
    </location>
</feature>
<feature type="region of interest" description="Disordered" evidence="4">
    <location>
        <begin position="1224"/>
        <end position="1355"/>
    </location>
</feature>
<evidence type="ECO:0000259" key="5">
    <source>
        <dbReference type="PROSITE" id="PS51460"/>
    </source>
</evidence>
<keyword evidence="2" id="KW-0963">Cytoplasm</keyword>
<dbReference type="RefSeq" id="XP_033463294.1">
    <property type="nucleotide sequence ID" value="XM_033603968.1"/>
</dbReference>
<feature type="region of interest" description="Disordered" evidence="4">
    <location>
        <begin position="1026"/>
        <end position="1049"/>
    </location>
</feature>
<feature type="compositionally biased region" description="Polar residues" evidence="4">
    <location>
        <begin position="435"/>
        <end position="465"/>
    </location>
</feature>
<dbReference type="Proteomes" id="UP000504637">
    <property type="component" value="Unplaced"/>
</dbReference>
<evidence type="ECO:0000256" key="2">
    <source>
        <dbReference type="ARBA" id="ARBA00022490"/>
    </source>
</evidence>
<reference evidence="7" key="2">
    <citation type="submission" date="2020-04" db="EMBL/GenBank/DDBJ databases">
        <authorList>
            <consortium name="NCBI Genome Project"/>
        </authorList>
    </citation>
    <scope>NUCLEOTIDE SEQUENCE</scope>
    <source>
        <strain evidence="7">CBS 342.82</strain>
    </source>
</reference>
<evidence type="ECO:0000313" key="7">
    <source>
        <dbReference type="RefSeq" id="XP_033463294.1"/>
    </source>
</evidence>
<dbReference type="Gene3D" id="3.30.920.20">
    <property type="entry name" value="Gas2-like domain"/>
    <property type="match status" value="1"/>
</dbReference>
<feature type="compositionally biased region" description="Polar residues" evidence="4">
    <location>
        <begin position="1313"/>
        <end position="1340"/>
    </location>
</feature>
<feature type="region of interest" description="Disordered" evidence="4">
    <location>
        <begin position="943"/>
        <end position="1006"/>
    </location>
</feature>
<feature type="region of interest" description="Disordered" evidence="4">
    <location>
        <begin position="1"/>
        <end position="40"/>
    </location>
</feature>
<evidence type="ECO:0000313" key="6">
    <source>
        <dbReference type="Proteomes" id="UP000504637"/>
    </source>
</evidence>
<feature type="compositionally biased region" description="Polar residues" evidence="4">
    <location>
        <begin position="777"/>
        <end position="814"/>
    </location>
</feature>
<feature type="compositionally biased region" description="Low complexity" evidence="4">
    <location>
        <begin position="606"/>
        <end position="618"/>
    </location>
</feature>
<keyword evidence="3" id="KW-0206">Cytoskeleton</keyword>
<reference evidence="7" key="3">
    <citation type="submission" date="2025-08" db="UniProtKB">
        <authorList>
            <consortium name="RefSeq"/>
        </authorList>
    </citation>
    <scope>IDENTIFICATION</scope>
    <source>
        <strain evidence="7">CBS 342.82</strain>
    </source>
</reference>
<feature type="region of interest" description="Disordered" evidence="4">
    <location>
        <begin position="745"/>
        <end position="901"/>
    </location>
</feature>
<dbReference type="InterPro" id="IPR003108">
    <property type="entry name" value="GAR_dom"/>
</dbReference>
<dbReference type="GO" id="GO:0008017">
    <property type="term" value="F:microtubule binding"/>
    <property type="evidence" value="ECO:0007669"/>
    <property type="project" value="InterPro"/>
</dbReference>
<proteinExistence type="predicted"/>
<keyword evidence="6" id="KW-1185">Reference proteome</keyword>
<dbReference type="InterPro" id="IPR036534">
    <property type="entry name" value="GAR_dom_sf"/>
</dbReference>
<evidence type="ECO:0000256" key="3">
    <source>
        <dbReference type="ARBA" id="ARBA00023212"/>
    </source>
</evidence>
<feature type="domain" description="GAR" evidence="5">
    <location>
        <begin position="1130"/>
        <end position="1206"/>
    </location>
</feature>
<feature type="region of interest" description="Disordered" evidence="4">
    <location>
        <begin position="1369"/>
        <end position="1411"/>
    </location>
</feature>
<feature type="compositionally biased region" description="Low complexity" evidence="4">
    <location>
        <begin position="1281"/>
        <end position="1292"/>
    </location>
</feature>
<feature type="compositionally biased region" description="Acidic residues" evidence="4">
    <location>
        <begin position="836"/>
        <end position="849"/>
    </location>
</feature>
<accession>A0A6J3MEF3</accession>
<dbReference type="Pfam" id="PF02187">
    <property type="entry name" value="GAS2"/>
    <property type="match status" value="1"/>
</dbReference>
<evidence type="ECO:0000256" key="1">
    <source>
        <dbReference type="ARBA" id="ARBA00004245"/>
    </source>
</evidence>